<dbReference type="Proteomes" id="UP000724874">
    <property type="component" value="Unassembled WGS sequence"/>
</dbReference>
<proteinExistence type="predicted"/>
<keyword evidence="2" id="KW-1185">Reference proteome</keyword>
<name>A0A9P5TPR9_GYMJU</name>
<dbReference type="EMBL" id="JADNYJ010000022">
    <property type="protein sequence ID" value="KAF8905458.1"/>
    <property type="molecule type" value="Genomic_DNA"/>
</dbReference>
<evidence type="ECO:0000313" key="1">
    <source>
        <dbReference type="EMBL" id="KAF8905458.1"/>
    </source>
</evidence>
<dbReference type="AlphaFoldDB" id="A0A9P5TPR9"/>
<evidence type="ECO:0008006" key="3">
    <source>
        <dbReference type="Google" id="ProtNLM"/>
    </source>
</evidence>
<protein>
    <recommendedName>
        <fullName evidence="3">F-box domain-containing protein</fullName>
    </recommendedName>
</protein>
<sequence length="525" mass="59370">MALVMRSLSSEFYATSEPDDPRAELSTIEENIEKTAAALRALYQRKHQLKMRINQEYCSIRLLPPEIVIEFFHWLVPPFTVADEDEIFTSTPLFLGSICSAWRSIAWSTPTLWTSVNMRLKPSLNSTRTELLGQWLSRTGDLPLSLRLFSDEEVPWGTPSNSGSALEVMRKYSSRWQDLDLRIPTSCYKFLPRREETLPLLRSLHVNPPGGQGERKHVIDMSSSAQIYSLSLSCVFLISMKFRWNQITDLQLEAFYVDECLEALRQTSQLVSCALRNIIRGEDGHAYPDSPLSLPTLRNLSIDNEKDTHIGSLLDSIAAPNLENLSYSGRYLNHCAQICTLVSRAPGLHTFSLARTNIKSSEIFLQLLRGLRSVVKFIFIAVSNPLSSPLNDDVLLLCNRFKRADLPTRDRLLPALQELEYCGAQKFTWPVMLQMLESRQRGELGDTSKVESDPQPDTIADLRSVKLTLTHASTDSNAHSPGLVESVVSQLHSLNGMNVSLTMVTQITFTTQEFHYMHDMKYVAP</sequence>
<reference evidence="1" key="1">
    <citation type="submission" date="2020-11" db="EMBL/GenBank/DDBJ databases">
        <authorList>
            <consortium name="DOE Joint Genome Institute"/>
            <person name="Ahrendt S."/>
            <person name="Riley R."/>
            <person name="Andreopoulos W."/>
            <person name="LaButti K."/>
            <person name="Pangilinan J."/>
            <person name="Ruiz-duenas F.J."/>
            <person name="Barrasa J.M."/>
            <person name="Sanchez-Garcia M."/>
            <person name="Camarero S."/>
            <person name="Miyauchi S."/>
            <person name="Serrano A."/>
            <person name="Linde D."/>
            <person name="Babiker R."/>
            <person name="Drula E."/>
            <person name="Ayuso-Fernandez I."/>
            <person name="Pacheco R."/>
            <person name="Padilla G."/>
            <person name="Ferreira P."/>
            <person name="Barriuso J."/>
            <person name="Kellner H."/>
            <person name="Castanera R."/>
            <person name="Alfaro M."/>
            <person name="Ramirez L."/>
            <person name="Pisabarro A.G."/>
            <person name="Kuo A."/>
            <person name="Tritt A."/>
            <person name="Lipzen A."/>
            <person name="He G."/>
            <person name="Yan M."/>
            <person name="Ng V."/>
            <person name="Cullen D."/>
            <person name="Martin F."/>
            <person name="Rosso M.-N."/>
            <person name="Henrissat B."/>
            <person name="Hibbett D."/>
            <person name="Martinez A.T."/>
            <person name="Grigoriev I.V."/>
        </authorList>
    </citation>
    <scope>NUCLEOTIDE SEQUENCE</scope>
    <source>
        <strain evidence="1">AH 44721</strain>
    </source>
</reference>
<organism evidence="1 2">
    <name type="scientific">Gymnopilus junonius</name>
    <name type="common">Spectacular rustgill mushroom</name>
    <name type="synonym">Gymnopilus spectabilis subsp. junonius</name>
    <dbReference type="NCBI Taxonomy" id="109634"/>
    <lineage>
        <taxon>Eukaryota</taxon>
        <taxon>Fungi</taxon>
        <taxon>Dikarya</taxon>
        <taxon>Basidiomycota</taxon>
        <taxon>Agaricomycotina</taxon>
        <taxon>Agaricomycetes</taxon>
        <taxon>Agaricomycetidae</taxon>
        <taxon>Agaricales</taxon>
        <taxon>Agaricineae</taxon>
        <taxon>Hymenogastraceae</taxon>
        <taxon>Gymnopilus</taxon>
    </lineage>
</organism>
<dbReference type="OrthoDB" id="2909959at2759"/>
<evidence type="ECO:0000313" key="2">
    <source>
        <dbReference type="Proteomes" id="UP000724874"/>
    </source>
</evidence>
<accession>A0A9P5TPR9</accession>
<gene>
    <name evidence="1" type="ORF">CPB84DRAFT_1745415</name>
</gene>
<comment type="caution">
    <text evidence="1">The sequence shown here is derived from an EMBL/GenBank/DDBJ whole genome shotgun (WGS) entry which is preliminary data.</text>
</comment>